<dbReference type="EMBL" id="JBFTWV010000010">
    <property type="protein sequence ID" value="KAL2798905.1"/>
    <property type="molecule type" value="Genomic_DNA"/>
</dbReference>
<proteinExistence type="predicted"/>
<keyword evidence="2" id="KW-1185">Reference proteome</keyword>
<gene>
    <name evidence="1" type="ORF">BJX66DRAFT_333577</name>
</gene>
<organism evidence="1 2">
    <name type="scientific">Aspergillus keveii</name>
    <dbReference type="NCBI Taxonomy" id="714993"/>
    <lineage>
        <taxon>Eukaryota</taxon>
        <taxon>Fungi</taxon>
        <taxon>Dikarya</taxon>
        <taxon>Ascomycota</taxon>
        <taxon>Pezizomycotina</taxon>
        <taxon>Eurotiomycetes</taxon>
        <taxon>Eurotiomycetidae</taxon>
        <taxon>Eurotiales</taxon>
        <taxon>Aspergillaceae</taxon>
        <taxon>Aspergillus</taxon>
        <taxon>Aspergillus subgen. Nidulantes</taxon>
    </lineage>
</organism>
<name>A0ABR4GIM0_9EURO</name>
<reference evidence="1 2" key="1">
    <citation type="submission" date="2024-07" db="EMBL/GenBank/DDBJ databases">
        <title>Section-level genome sequencing and comparative genomics of Aspergillus sections Usti and Cavernicolus.</title>
        <authorList>
            <consortium name="Lawrence Berkeley National Laboratory"/>
            <person name="Nybo J.L."/>
            <person name="Vesth T.C."/>
            <person name="Theobald S."/>
            <person name="Frisvad J.C."/>
            <person name="Larsen T.O."/>
            <person name="Kjaerboelling I."/>
            <person name="Rothschild-Mancinelli K."/>
            <person name="Lyhne E.K."/>
            <person name="Kogle M.E."/>
            <person name="Barry K."/>
            <person name="Clum A."/>
            <person name="Na H."/>
            <person name="Ledsgaard L."/>
            <person name="Lin J."/>
            <person name="Lipzen A."/>
            <person name="Kuo A."/>
            <person name="Riley R."/>
            <person name="Mondo S."/>
            <person name="Labutti K."/>
            <person name="Haridas S."/>
            <person name="Pangalinan J."/>
            <person name="Salamov A.A."/>
            <person name="Simmons B.A."/>
            <person name="Magnuson J.K."/>
            <person name="Chen J."/>
            <person name="Drula E."/>
            <person name="Henrissat B."/>
            <person name="Wiebenga A."/>
            <person name="Lubbers R.J."/>
            <person name="Gomes A.C."/>
            <person name="Makela M.R."/>
            <person name="Stajich J."/>
            <person name="Grigoriev I.V."/>
            <person name="Mortensen U.H."/>
            <person name="De Vries R.P."/>
            <person name="Baker S.E."/>
            <person name="Andersen M.R."/>
        </authorList>
    </citation>
    <scope>NUCLEOTIDE SEQUENCE [LARGE SCALE GENOMIC DNA]</scope>
    <source>
        <strain evidence="1 2">CBS 209.92</strain>
    </source>
</reference>
<evidence type="ECO:0000313" key="2">
    <source>
        <dbReference type="Proteomes" id="UP001610563"/>
    </source>
</evidence>
<comment type="caution">
    <text evidence="1">The sequence shown here is derived from an EMBL/GenBank/DDBJ whole genome shotgun (WGS) entry which is preliminary data.</text>
</comment>
<protein>
    <submittedName>
        <fullName evidence="1">Uncharacterized protein</fullName>
    </submittedName>
</protein>
<sequence>MSQTVQNIISEDETSYIRQEKLEARLLMLFGYRIRVSHINGRYVFEAPRKVDTDEIA</sequence>
<dbReference type="Proteomes" id="UP001610563">
    <property type="component" value="Unassembled WGS sequence"/>
</dbReference>
<accession>A0ABR4GIM0</accession>
<evidence type="ECO:0000313" key="1">
    <source>
        <dbReference type="EMBL" id="KAL2798905.1"/>
    </source>
</evidence>